<dbReference type="InterPro" id="IPR016039">
    <property type="entry name" value="Thiolase-like"/>
</dbReference>
<gene>
    <name evidence="2" type="ORF">ABGN05_16730</name>
</gene>
<dbReference type="InterPro" id="IPR055140">
    <property type="entry name" value="Thiolase_C_2"/>
</dbReference>
<accession>A0ABV3SKJ6</accession>
<keyword evidence="3" id="KW-1185">Reference proteome</keyword>
<name>A0ABV3SKJ6_9HYPH</name>
<comment type="caution">
    <text evidence="2">The sequence shown here is derived from an EMBL/GenBank/DDBJ whole genome shotgun (WGS) entry which is preliminary data.</text>
</comment>
<dbReference type="InterPro" id="IPR002155">
    <property type="entry name" value="Thiolase"/>
</dbReference>
<dbReference type="PANTHER" id="PTHR42870:SF1">
    <property type="entry name" value="NON-SPECIFIC LIPID-TRANSFER PROTEIN-LIKE 2"/>
    <property type="match status" value="1"/>
</dbReference>
<dbReference type="PANTHER" id="PTHR42870">
    <property type="entry name" value="ACETYL-COA C-ACETYLTRANSFERASE"/>
    <property type="match status" value="1"/>
</dbReference>
<dbReference type="PIRSF" id="PIRSF000429">
    <property type="entry name" value="Ac-CoA_Ac_transf"/>
    <property type="match status" value="1"/>
</dbReference>
<organism evidence="2 3">
    <name type="scientific">Aquibium pacificus</name>
    <dbReference type="NCBI Taxonomy" id="3153579"/>
    <lineage>
        <taxon>Bacteria</taxon>
        <taxon>Pseudomonadati</taxon>
        <taxon>Pseudomonadota</taxon>
        <taxon>Alphaproteobacteria</taxon>
        <taxon>Hyphomicrobiales</taxon>
        <taxon>Phyllobacteriaceae</taxon>
        <taxon>Aquibium</taxon>
    </lineage>
</organism>
<dbReference type="Gene3D" id="3.40.47.10">
    <property type="match status" value="1"/>
</dbReference>
<dbReference type="EMBL" id="JBDPGJ010000004">
    <property type="protein sequence ID" value="MEX0407306.1"/>
    <property type="molecule type" value="Genomic_DNA"/>
</dbReference>
<dbReference type="Pfam" id="PF22691">
    <property type="entry name" value="Thiolase_C_1"/>
    <property type="match status" value="1"/>
</dbReference>
<evidence type="ECO:0000313" key="3">
    <source>
        <dbReference type="Proteomes" id="UP001556692"/>
    </source>
</evidence>
<dbReference type="Proteomes" id="UP001556692">
    <property type="component" value="Unassembled WGS sequence"/>
</dbReference>
<reference evidence="2 3" key="1">
    <citation type="submission" date="2024-05" db="EMBL/GenBank/DDBJ databases">
        <authorList>
            <person name="Jiang F."/>
        </authorList>
    </citation>
    <scope>NUCLEOTIDE SEQUENCE [LARGE SCALE GENOMIC DNA]</scope>
    <source>
        <strain evidence="2 3">LZ166</strain>
    </source>
</reference>
<dbReference type="CDD" id="cd00829">
    <property type="entry name" value="SCP-x_thiolase"/>
    <property type="match status" value="1"/>
</dbReference>
<evidence type="ECO:0000313" key="2">
    <source>
        <dbReference type="EMBL" id="MEX0407306.1"/>
    </source>
</evidence>
<feature type="domain" description="Thiolase C-terminal" evidence="1">
    <location>
        <begin position="261"/>
        <end position="384"/>
    </location>
</feature>
<sequence length="386" mass="39994">MTTGTYVVGLGNTRMGFRLGVPTEMLFLEAIKAALDDAGLKKTDIDGFSGRWTAPGGTSLHPGSADWSTLLGQPLSWIGDTYPQGPQGLMDAAAAVAAGSCNVAVVVSGQGQLAGGLAEYTRPGNEFVAPYGAFTAANFALVAQRYLHELGLAEARRVREDVARIAATIRTCGSVNPEAVLTGKGEITPEAVLASRPIASPLRLFDVCLANEGATAIIVAGKAVAKGCPSPVEILGVGCEWQRQQYVMAPRLEDNWQVGAAGARKAFGMAGLRPEDADVRSFYDANAFEIARQFEVLGYCSFGEGAAFAVENGIGPGDRMPTNTDGGLLSYSHTGFGGPHTRASYAIRQVRGTAGTGQVAGVETAVSCGAGSGAQYHGTIIFGRPS</sequence>
<dbReference type="SUPFAM" id="SSF53901">
    <property type="entry name" value="Thiolase-like"/>
    <property type="match status" value="2"/>
</dbReference>
<evidence type="ECO:0000259" key="1">
    <source>
        <dbReference type="Pfam" id="PF22691"/>
    </source>
</evidence>
<protein>
    <submittedName>
        <fullName evidence="2">Thiolase family protein</fullName>
    </submittedName>
</protein>
<dbReference type="RefSeq" id="WP_367955190.1">
    <property type="nucleotide sequence ID" value="NZ_JBDPGJ010000004.1"/>
</dbReference>
<proteinExistence type="predicted"/>